<evidence type="ECO:0000256" key="1">
    <source>
        <dbReference type="SAM" id="MobiDB-lite"/>
    </source>
</evidence>
<sequence>ISQLERGEEPWVPDLHGSEKEVFPRAVCTGVGIVSENEEKPQQADAEQVPPHGTLSGRSKGNDSGSCALPEKAKAGEIQQRPEKNFSSHSDLRHCRIHTGETPYTCFECRKLQSELKSYHTSDNPHRRDPTHALSVGNASVIARPSCHIRDSTQERRPTHALSAGNASVIAQALLDIRKSTY</sequence>
<dbReference type="InterPro" id="IPR036236">
    <property type="entry name" value="Znf_C2H2_sf"/>
</dbReference>
<dbReference type="AlphaFoldDB" id="A0A8T1RY06"/>
<comment type="caution">
    <text evidence="2">The sequence shown here is derived from an EMBL/GenBank/DDBJ whole genome shotgun (WGS) entry which is preliminary data.</text>
</comment>
<feature type="compositionally biased region" description="Polar residues" evidence="1">
    <location>
        <begin position="56"/>
        <end position="65"/>
    </location>
</feature>
<organism evidence="2 3">
    <name type="scientific">Chelydra serpentina</name>
    <name type="common">Snapping turtle</name>
    <name type="synonym">Testudo serpentina</name>
    <dbReference type="NCBI Taxonomy" id="8475"/>
    <lineage>
        <taxon>Eukaryota</taxon>
        <taxon>Metazoa</taxon>
        <taxon>Chordata</taxon>
        <taxon>Craniata</taxon>
        <taxon>Vertebrata</taxon>
        <taxon>Euteleostomi</taxon>
        <taxon>Archelosauria</taxon>
        <taxon>Testudinata</taxon>
        <taxon>Testudines</taxon>
        <taxon>Cryptodira</taxon>
        <taxon>Durocryptodira</taxon>
        <taxon>Americhelydia</taxon>
        <taxon>Chelydroidea</taxon>
        <taxon>Chelydridae</taxon>
        <taxon>Chelydra</taxon>
    </lineage>
</organism>
<feature type="non-terminal residue" evidence="2">
    <location>
        <position position="182"/>
    </location>
</feature>
<keyword evidence="3" id="KW-1185">Reference proteome</keyword>
<reference evidence="2 3" key="1">
    <citation type="journal article" date="2020" name="G3 (Bethesda)">
        <title>Draft Genome of the Common Snapping Turtle, Chelydra serpentina, a Model for Phenotypic Plasticity in Reptiles.</title>
        <authorList>
            <person name="Das D."/>
            <person name="Singh S.K."/>
            <person name="Bierstedt J."/>
            <person name="Erickson A."/>
            <person name="Galli G.L.J."/>
            <person name="Crossley D.A. 2nd"/>
            <person name="Rhen T."/>
        </authorList>
    </citation>
    <scope>NUCLEOTIDE SEQUENCE [LARGE SCALE GENOMIC DNA]</scope>
    <source>
        <strain evidence="2">KW</strain>
    </source>
</reference>
<gene>
    <name evidence="2" type="ORF">G0U57_007497</name>
</gene>
<feature type="region of interest" description="Disordered" evidence="1">
    <location>
        <begin position="33"/>
        <end position="90"/>
    </location>
</feature>
<protein>
    <submittedName>
        <fullName evidence="2">ZFP92 zinc finger protein</fullName>
    </submittedName>
</protein>
<evidence type="ECO:0000313" key="2">
    <source>
        <dbReference type="EMBL" id="KAG6921488.1"/>
    </source>
</evidence>
<name>A0A8T1RY06_CHESE</name>
<feature type="non-terminal residue" evidence="2">
    <location>
        <position position="1"/>
    </location>
</feature>
<dbReference type="Gene3D" id="3.30.160.60">
    <property type="entry name" value="Classic Zinc Finger"/>
    <property type="match status" value="1"/>
</dbReference>
<proteinExistence type="predicted"/>
<dbReference type="EMBL" id="JAHGAV010002025">
    <property type="protein sequence ID" value="KAG6921488.1"/>
    <property type="molecule type" value="Genomic_DNA"/>
</dbReference>
<dbReference type="SUPFAM" id="SSF57667">
    <property type="entry name" value="beta-beta-alpha zinc fingers"/>
    <property type="match status" value="1"/>
</dbReference>
<dbReference type="OrthoDB" id="654211at2759"/>
<evidence type="ECO:0000313" key="3">
    <source>
        <dbReference type="Proteomes" id="UP000765507"/>
    </source>
</evidence>
<dbReference type="Proteomes" id="UP000765507">
    <property type="component" value="Unassembled WGS sequence"/>
</dbReference>
<feature type="compositionally biased region" description="Basic and acidic residues" evidence="1">
    <location>
        <begin position="71"/>
        <end position="90"/>
    </location>
</feature>
<accession>A0A8T1RY06</accession>